<reference evidence="8 9" key="1">
    <citation type="submission" date="2022-01" db="EMBL/GenBank/DDBJ databases">
        <title>Alkalihalobacillus sp. EGI L200015, a novel bacterium isolated from a salt lake sediment.</title>
        <authorList>
            <person name="Gao L."/>
            <person name="Fang B.-Z."/>
            <person name="Li W.-J."/>
        </authorList>
    </citation>
    <scope>NUCLEOTIDE SEQUENCE [LARGE SCALE GENOMIC DNA]</scope>
    <source>
        <strain evidence="8 9">KCTC 12718</strain>
    </source>
</reference>
<accession>A0ABS9H2R8</accession>
<keyword evidence="4" id="KW-0235">DNA replication</keyword>
<evidence type="ECO:0000313" key="9">
    <source>
        <dbReference type="Proteomes" id="UP001649381"/>
    </source>
</evidence>
<comment type="catalytic activity">
    <reaction evidence="6">
        <text>DNA(n) + a 2'-deoxyribonucleoside 5'-triphosphate = DNA(n+1) + diphosphate</text>
        <dbReference type="Rhea" id="RHEA:22508"/>
        <dbReference type="Rhea" id="RHEA-COMP:17339"/>
        <dbReference type="Rhea" id="RHEA-COMP:17340"/>
        <dbReference type="ChEBI" id="CHEBI:33019"/>
        <dbReference type="ChEBI" id="CHEBI:61560"/>
        <dbReference type="ChEBI" id="CHEBI:173112"/>
        <dbReference type="EC" id="2.7.7.7"/>
    </reaction>
</comment>
<dbReference type="Gene3D" id="3.20.20.140">
    <property type="entry name" value="Metal-dependent hydrolases"/>
    <property type="match status" value="1"/>
</dbReference>
<dbReference type="InterPro" id="IPR004013">
    <property type="entry name" value="PHP_dom"/>
</dbReference>
<sequence length="1123" mass="126421">MGFVHLNIHSEFTLLESACRIEKLTDRAQELGMDALAITDRNVMYGVIPFYKSCHKKGIKPIIGLEVDVVDSSAGNDQRQPAKLLLYAMNHVGYQNLIKISSSIQAESRGTTHILALHDLHTYCEGVLAVTSGVDGVVQRAILNGGQHHLNILAQLKNMFEDNLYIGLEDHGVAKEKDLNLTLIQLSKETDVPIVVINNIHYMDQEDASAYEALRSIKLGKKLNEDDDLKRPTDEHYFKTSTEMEELFSHVPDAMKNTSVIAEKCHVTLNFGTPILPAYPIPEKESSESYLRKVCEKGVLDRYGQTPSNQVLERMKYELDIINRMGFNDYFLIVWDFMKYAQENNIMTGPGRGSAAGSLVSYVLSITQVDPIEHELLFERFLNPERVSMPDIDIDFPDTKRDEVIEYVAHKYGKDRVAQIITFGTLAARAALRDVGRVLNLDTQLIDRVAKQVPSRPGITLDQAIKESPLLKKTLDQSEDAQHLWRISKTVEGIPRHASTHAAGIVISKDPLTNVVPTQSGGEFLSLTQYTMEGLEEIGLLKMDFLGLRNLTLLENITASIKKSTGDEIPIQQIPFQDEATFQLLAKGDTTGIFQLESEGMRKVLKKLKPTEFEDIVAVNALYRPGPMENIPVYIERKHKQNTVEFPHPDLEPILKKTYGVIVYQEQIMQIASKMAGFSLGEADLLRRAVSKKKADVLHEQRNHFVNGAMNQGYDRNSADQVYDLIVRFANYGFNRSHAVAYSVIAYQLAYLKANYSVYFLAELLSSIVGNHGKIAAYLGEIRQSGVEVLSPSINSSSAGFKVESEGIRIGLMVIKNVGVRAIESILEERKKGPYQNLFDLCRRVSLKVMNKRSLESLILAGSLDEFTTNRAQLLANLDAAIEYGSKIQKAEAEGQIDFFQEDGSNQAPRMEDVPPFQDKEQLQFEYEALGFYLTGHPIEQYSQILIEYECSKIAELKQSVKKVRIGALIEKSKQIKTKKGDWMAFVQFGDATGEIEGIVFPKAYKQNPELYQEGNLLLLEGNVEQSEDIKFIVEKAVNLSTLSTREKNQNLYLKIESSKQEQGVMHQIKEIVLRYPGNADVILYYEHNKKVVRLSKEFSIDPVEECVVKFESLLGTKNVVLK</sequence>
<comment type="caution">
    <text evidence="8">The sequence shown here is derived from an EMBL/GenBank/DDBJ whole genome shotgun (WGS) entry which is preliminary data.</text>
</comment>
<gene>
    <name evidence="8" type="ORF">L2716_10780</name>
</gene>
<dbReference type="Gene3D" id="1.10.150.870">
    <property type="match status" value="1"/>
</dbReference>
<name>A0ABS9H2R8_9BACL</name>
<dbReference type="InterPro" id="IPR016195">
    <property type="entry name" value="Pol/histidinol_Pase-like"/>
</dbReference>
<keyword evidence="5" id="KW-0239">DNA-directed DNA polymerase</keyword>
<evidence type="ECO:0000259" key="7">
    <source>
        <dbReference type="SMART" id="SM00481"/>
    </source>
</evidence>
<evidence type="ECO:0000256" key="1">
    <source>
        <dbReference type="ARBA" id="ARBA00012417"/>
    </source>
</evidence>
<dbReference type="RefSeq" id="WP_236334449.1">
    <property type="nucleotide sequence ID" value="NZ_JAKIJS010000001.1"/>
</dbReference>
<evidence type="ECO:0000256" key="5">
    <source>
        <dbReference type="ARBA" id="ARBA00022932"/>
    </source>
</evidence>
<dbReference type="Pfam" id="PF17657">
    <property type="entry name" value="DNA_pol3_finger"/>
    <property type="match status" value="1"/>
</dbReference>
<dbReference type="EC" id="2.7.7.7" evidence="1"/>
<dbReference type="NCBIfam" id="NF005298">
    <property type="entry name" value="PRK06826.1"/>
    <property type="match status" value="1"/>
</dbReference>
<dbReference type="SMART" id="SM00481">
    <property type="entry name" value="POLIIIAc"/>
    <property type="match status" value="1"/>
</dbReference>
<dbReference type="InterPro" id="IPR041931">
    <property type="entry name" value="DNA_pol3_alpha_thumb_dom"/>
</dbReference>
<evidence type="ECO:0000256" key="3">
    <source>
        <dbReference type="ARBA" id="ARBA00022695"/>
    </source>
</evidence>
<dbReference type="Pfam" id="PF07733">
    <property type="entry name" value="DNA_pol3_alpha"/>
    <property type="match status" value="1"/>
</dbReference>
<evidence type="ECO:0000256" key="2">
    <source>
        <dbReference type="ARBA" id="ARBA00022679"/>
    </source>
</evidence>
<dbReference type="InterPro" id="IPR003141">
    <property type="entry name" value="Pol/His_phosphatase_N"/>
</dbReference>
<dbReference type="NCBIfam" id="NF004226">
    <property type="entry name" value="PRK05673.1"/>
    <property type="match status" value="1"/>
</dbReference>
<keyword evidence="3 8" id="KW-0548">Nucleotidyltransferase</keyword>
<evidence type="ECO:0000256" key="6">
    <source>
        <dbReference type="ARBA" id="ARBA00049244"/>
    </source>
</evidence>
<dbReference type="Proteomes" id="UP001649381">
    <property type="component" value="Unassembled WGS sequence"/>
</dbReference>
<dbReference type="Pfam" id="PF14579">
    <property type="entry name" value="HHH_6"/>
    <property type="match status" value="1"/>
</dbReference>
<keyword evidence="2 8" id="KW-0808">Transferase</keyword>
<dbReference type="Pfam" id="PF02811">
    <property type="entry name" value="PHP"/>
    <property type="match status" value="1"/>
</dbReference>
<dbReference type="CDD" id="cd04485">
    <property type="entry name" value="DnaE_OBF"/>
    <property type="match status" value="1"/>
</dbReference>
<dbReference type="InterPro" id="IPR029460">
    <property type="entry name" value="DNAPol_HHH"/>
</dbReference>
<dbReference type="InterPro" id="IPR040982">
    <property type="entry name" value="DNA_pol3_finger"/>
</dbReference>
<dbReference type="NCBIfam" id="TIGR00594">
    <property type="entry name" value="polc"/>
    <property type="match status" value="1"/>
</dbReference>
<feature type="domain" description="Polymerase/histidinol phosphatase N-terminal" evidence="7">
    <location>
        <begin position="4"/>
        <end position="71"/>
    </location>
</feature>
<proteinExistence type="predicted"/>
<dbReference type="EMBL" id="JAKIJS010000001">
    <property type="protein sequence ID" value="MCF6138209.1"/>
    <property type="molecule type" value="Genomic_DNA"/>
</dbReference>
<protein>
    <recommendedName>
        <fullName evidence="1">DNA-directed DNA polymerase</fullName>
        <ecNumber evidence="1">2.7.7.7</ecNumber>
    </recommendedName>
</protein>
<dbReference type="SUPFAM" id="SSF89550">
    <property type="entry name" value="PHP domain-like"/>
    <property type="match status" value="1"/>
</dbReference>
<dbReference type="SUPFAM" id="SSF160975">
    <property type="entry name" value="AF1531-like"/>
    <property type="match status" value="1"/>
</dbReference>
<evidence type="ECO:0000313" key="8">
    <source>
        <dbReference type="EMBL" id="MCF6138209.1"/>
    </source>
</evidence>
<dbReference type="InterPro" id="IPR011708">
    <property type="entry name" value="DNA_pol3_alpha_NTPase_dom"/>
</dbReference>
<keyword evidence="9" id="KW-1185">Reference proteome</keyword>
<evidence type="ECO:0000256" key="4">
    <source>
        <dbReference type="ARBA" id="ARBA00022705"/>
    </source>
</evidence>
<organism evidence="8 9">
    <name type="scientific">Pseudalkalibacillus berkeleyi</name>
    <dbReference type="NCBI Taxonomy" id="1069813"/>
    <lineage>
        <taxon>Bacteria</taxon>
        <taxon>Bacillati</taxon>
        <taxon>Bacillota</taxon>
        <taxon>Bacilli</taxon>
        <taxon>Bacillales</taxon>
        <taxon>Fictibacillaceae</taxon>
        <taxon>Pseudalkalibacillus</taxon>
    </lineage>
</organism>
<dbReference type="PANTHER" id="PTHR32294">
    <property type="entry name" value="DNA POLYMERASE III SUBUNIT ALPHA"/>
    <property type="match status" value="1"/>
</dbReference>
<dbReference type="InterPro" id="IPR004805">
    <property type="entry name" value="DnaE2/DnaE/PolC"/>
</dbReference>
<dbReference type="PANTHER" id="PTHR32294:SF0">
    <property type="entry name" value="DNA POLYMERASE III SUBUNIT ALPHA"/>
    <property type="match status" value="1"/>
</dbReference>
<dbReference type="Gene3D" id="1.10.10.1600">
    <property type="entry name" value="Bacterial DNA polymerase III alpha subunit, thumb domain"/>
    <property type="match status" value="1"/>
</dbReference>
<dbReference type="GO" id="GO:0003887">
    <property type="term" value="F:DNA-directed DNA polymerase activity"/>
    <property type="evidence" value="ECO:0007669"/>
    <property type="project" value="UniProtKB-EC"/>
</dbReference>